<gene>
    <name evidence="1" type="ORF">Sango_1142700</name>
</gene>
<proteinExistence type="predicted"/>
<evidence type="ECO:0000313" key="1">
    <source>
        <dbReference type="EMBL" id="KAK4400366.1"/>
    </source>
</evidence>
<accession>A0AAE1WVU5</accession>
<dbReference type="AlphaFoldDB" id="A0AAE1WVU5"/>
<organism evidence="1 2">
    <name type="scientific">Sesamum angolense</name>
    <dbReference type="NCBI Taxonomy" id="2727404"/>
    <lineage>
        <taxon>Eukaryota</taxon>
        <taxon>Viridiplantae</taxon>
        <taxon>Streptophyta</taxon>
        <taxon>Embryophyta</taxon>
        <taxon>Tracheophyta</taxon>
        <taxon>Spermatophyta</taxon>
        <taxon>Magnoliopsida</taxon>
        <taxon>eudicotyledons</taxon>
        <taxon>Gunneridae</taxon>
        <taxon>Pentapetalae</taxon>
        <taxon>asterids</taxon>
        <taxon>lamiids</taxon>
        <taxon>Lamiales</taxon>
        <taxon>Pedaliaceae</taxon>
        <taxon>Sesamum</taxon>
    </lineage>
</organism>
<protein>
    <recommendedName>
        <fullName evidence="3">Reverse transcriptase Ty1/copia-type domain-containing protein</fullName>
    </recommendedName>
</protein>
<evidence type="ECO:0008006" key="3">
    <source>
        <dbReference type="Google" id="ProtNLM"/>
    </source>
</evidence>
<dbReference type="Proteomes" id="UP001289374">
    <property type="component" value="Unassembled WGS sequence"/>
</dbReference>
<reference evidence="1" key="2">
    <citation type="journal article" date="2024" name="Plant">
        <title>Genomic evolution and insights into agronomic trait innovations of Sesamum species.</title>
        <authorList>
            <person name="Miao H."/>
            <person name="Wang L."/>
            <person name="Qu L."/>
            <person name="Liu H."/>
            <person name="Sun Y."/>
            <person name="Le M."/>
            <person name="Wang Q."/>
            <person name="Wei S."/>
            <person name="Zheng Y."/>
            <person name="Lin W."/>
            <person name="Duan Y."/>
            <person name="Cao H."/>
            <person name="Xiong S."/>
            <person name="Wang X."/>
            <person name="Wei L."/>
            <person name="Li C."/>
            <person name="Ma Q."/>
            <person name="Ju M."/>
            <person name="Zhao R."/>
            <person name="Li G."/>
            <person name="Mu C."/>
            <person name="Tian Q."/>
            <person name="Mei H."/>
            <person name="Zhang T."/>
            <person name="Gao T."/>
            <person name="Zhang H."/>
        </authorList>
    </citation>
    <scope>NUCLEOTIDE SEQUENCE</scope>
    <source>
        <strain evidence="1">K16</strain>
    </source>
</reference>
<comment type="caution">
    <text evidence="1">The sequence shown here is derived from an EMBL/GenBank/DDBJ whole genome shotgun (WGS) entry which is preliminary data.</text>
</comment>
<evidence type="ECO:0000313" key="2">
    <source>
        <dbReference type="Proteomes" id="UP001289374"/>
    </source>
</evidence>
<dbReference type="EMBL" id="JACGWL010000006">
    <property type="protein sequence ID" value="KAK4400366.1"/>
    <property type="molecule type" value="Genomic_DNA"/>
</dbReference>
<name>A0AAE1WVU5_9LAMI</name>
<sequence>MQFQLKALHNNTWKVTTLPACKRVVGYKWVSKLKLKADGTIDNIRQDINNAFLHGYLDEEIYINSPKGALETEILEVKAYLHRVFTIIDLGEDLHTLAGLPMTNLLHDKVVPSAKELDGVDKKRQGLVPCSCKFLLHAYHLLQRNSDGRKHSKLSFDKCIKF</sequence>
<keyword evidence="2" id="KW-1185">Reference proteome</keyword>
<reference evidence="1" key="1">
    <citation type="submission" date="2020-06" db="EMBL/GenBank/DDBJ databases">
        <authorList>
            <person name="Li T."/>
            <person name="Hu X."/>
            <person name="Zhang T."/>
            <person name="Song X."/>
            <person name="Zhang H."/>
            <person name="Dai N."/>
            <person name="Sheng W."/>
            <person name="Hou X."/>
            <person name="Wei L."/>
        </authorList>
    </citation>
    <scope>NUCLEOTIDE SEQUENCE</scope>
    <source>
        <strain evidence="1">K16</strain>
        <tissue evidence="1">Leaf</tissue>
    </source>
</reference>